<name>A0ABQ8SY49_PERAM</name>
<keyword evidence="5" id="KW-1185">Reference proteome</keyword>
<dbReference type="InterPro" id="IPR036179">
    <property type="entry name" value="Ig-like_dom_sf"/>
</dbReference>
<keyword evidence="2" id="KW-1015">Disulfide bond</keyword>
<dbReference type="InterPro" id="IPR003599">
    <property type="entry name" value="Ig_sub"/>
</dbReference>
<dbReference type="PROSITE" id="PS50835">
    <property type="entry name" value="IG_LIKE"/>
    <property type="match status" value="1"/>
</dbReference>
<gene>
    <name evidence="4" type="ORF">ANN_14705</name>
</gene>
<comment type="caution">
    <text evidence="4">The sequence shown here is derived from an EMBL/GenBank/DDBJ whole genome shotgun (WGS) entry which is preliminary data.</text>
</comment>
<sequence>MDDSICAKMIHTRTYFWNVLFTMTIRSGLSANDDSGYNCSANDSVEFNNQGYNIIKFNGTTSRSMTLLFLGKNQYFRVCAHLTIHDLEQGHFRSCQLQIKCRLHLNTDLKKQFDSPPYSQNVELDTQAEMRCHPPPGVPPPRVYWLRNGAPLEPDTNLIVSSEGHLLVGQARLQDTANYTCVAENVAAKRVSEPAVLTVYDISKFTLRLDVSSTTTGFGAYNSDTTAV</sequence>
<evidence type="ECO:0000313" key="4">
    <source>
        <dbReference type="EMBL" id="KAJ4438754.1"/>
    </source>
</evidence>
<dbReference type="PANTHER" id="PTHR44170:SF6">
    <property type="entry name" value="CONTACTIN"/>
    <property type="match status" value="1"/>
</dbReference>
<dbReference type="Proteomes" id="UP001148838">
    <property type="component" value="Unassembled WGS sequence"/>
</dbReference>
<dbReference type="Gene3D" id="2.60.40.10">
    <property type="entry name" value="Immunoglobulins"/>
    <property type="match status" value="1"/>
</dbReference>
<accession>A0ABQ8SY49</accession>
<reference evidence="4 5" key="1">
    <citation type="journal article" date="2022" name="Allergy">
        <title>Genome assembly and annotation of Periplaneta americana reveal a comprehensive cockroach allergen profile.</title>
        <authorList>
            <person name="Wang L."/>
            <person name="Xiong Q."/>
            <person name="Saelim N."/>
            <person name="Wang L."/>
            <person name="Nong W."/>
            <person name="Wan A.T."/>
            <person name="Shi M."/>
            <person name="Liu X."/>
            <person name="Cao Q."/>
            <person name="Hui J.H.L."/>
            <person name="Sookrung N."/>
            <person name="Leung T.F."/>
            <person name="Tungtrongchitr A."/>
            <person name="Tsui S.K.W."/>
        </authorList>
    </citation>
    <scope>NUCLEOTIDE SEQUENCE [LARGE SCALE GENOMIC DNA]</scope>
    <source>
        <strain evidence="4">PWHHKU_190912</strain>
    </source>
</reference>
<dbReference type="SUPFAM" id="SSF48726">
    <property type="entry name" value="Immunoglobulin"/>
    <property type="match status" value="1"/>
</dbReference>
<evidence type="ECO:0000256" key="1">
    <source>
        <dbReference type="ARBA" id="ARBA00022737"/>
    </source>
</evidence>
<dbReference type="InterPro" id="IPR013098">
    <property type="entry name" value="Ig_I-set"/>
</dbReference>
<dbReference type="InterPro" id="IPR013783">
    <property type="entry name" value="Ig-like_fold"/>
</dbReference>
<proteinExistence type="predicted"/>
<dbReference type="InterPro" id="IPR007110">
    <property type="entry name" value="Ig-like_dom"/>
</dbReference>
<dbReference type="SMART" id="SM00408">
    <property type="entry name" value="IGc2"/>
    <property type="match status" value="1"/>
</dbReference>
<dbReference type="InterPro" id="IPR003598">
    <property type="entry name" value="Ig_sub2"/>
</dbReference>
<evidence type="ECO:0000313" key="5">
    <source>
        <dbReference type="Proteomes" id="UP001148838"/>
    </source>
</evidence>
<feature type="domain" description="Ig-like" evidence="3">
    <location>
        <begin position="116"/>
        <end position="198"/>
    </location>
</feature>
<evidence type="ECO:0000256" key="2">
    <source>
        <dbReference type="ARBA" id="ARBA00023157"/>
    </source>
</evidence>
<organism evidence="4 5">
    <name type="scientific">Periplaneta americana</name>
    <name type="common">American cockroach</name>
    <name type="synonym">Blatta americana</name>
    <dbReference type="NCBI Taxonomy" id="6978"/>
    <lineage>
        <taxon>Eukaryota</taxon>
        <taxon>Metazoa</taxon>
        <taxon>Ecdysozoa</taxon>
        <taxon>Arthropoda</taxon>
        <taxon>Hexapoda</taxon>
        <taxon>Insecta</taxon>
        <taxon>Pterygota</taxon>
        <taxon>Neoptera</taxon>
        <taxon>Polyneoptera</taxon>
        <taxon>Dictyoptera</taxon>
        <taxon>Blattodea</taxon>
        <taxon>Blattoidea</taxon>
        <taxon>Blattidae</taxon>
        <taxon>Blattinae</taxon>
        <taxon>Periplaneta</taxon>
    </lineage>
</organism>
<dbReference type="Pfam" id="PF07679">
    <property type="entry name" value="I-set"/>
    <property type="match status" value="1"/>
</dbReference>
<evidence type="ECO:0000259" key="3">
    <source>
        <dbReference type="PROSITE" id="PS50835"/>
    </source>
</evidence>
<dbReference type="SMART" id="SM00409">
    <property type="entry name" value="IG"/>
    <property type="match status" value="1"/>
</dbReference>
<dbReference type="PANTHER" id="PTHR44170">
    <property type="entry name" value="PROTEIN SIDEKICK"/>
    <property type="match status" value="1"/>
</dbReference>
<dbReference type="EMBL" id="JAJSOF020000019">
    <property type="protein sequence ID" value="KAJ4438754.1"/>
    <property type="molecule type" value="Genomic_DNA"/>
</dbReference>
<keyword evidence="1" id="KW-0677">Repeat</keyword>
<protein>
    <recommendedName>
        <fullName evidence="3">Ig-like domain-containing protein</fullName>
    </recommendedName>
</protein>